<feature type="non-terminal residue" evidence="3">
    <location>
        <position position="92"/>
    </location>
</feature>
<feature type="signal peptide" evidence="2">
    <location>
        <begin position="1"/>
        <end position="20"/>
    </location>
</feature>
<gene>
    <name evidence="3" type="ORF">PCOR1329_LOCUS4192</name>
</gene>
<proteinExistence type="predicted"/>
<reference evidence="3" key="1">
    <citation type="submission" date="2023-10" db="EMBL/GenBank/DDBJ databases">
        <authorList>
            <person name="Chen Y."/>
            <person name="Shah S."/>
            <person name="Dougan E. K."/>
            <person name="Thang M."/>
            <person name="Chan C."/>
        </authorList>
    </citation>
    <scope>NUCLEOTIDE SEQUENCE [LARGE SCALE GENOMIC DNA]</scope>
</reference>
<evidence type="ECO:0000256" key="1">
    <source>
        <dbReference type="SAM" id="MobiDB-lite"/>
    </source>
</evidence>
<comment type="caution">
    <text evidence="3">The sequence shown here is derived from an EMBL/GenBank/DDBJ whole genome shotgun (WGS) entry which is preliminary data.</text>
</comment>
<evidence type="ECO:0000313" key="4">
    <source>
        <dbReference type="Proteomes" id="UP001189429"/>
    </source>
</evidence>
<feature type="chain" id="PRO_5045905240" evidence="2">
    <location>
        <begin position="21"/>
        <end position="92"/>
    </location>
</feature>
<dbReference type="Proteomes" id="UP001189429">
    <property type="component" value="Unassembled WGS sequence"/>
</dbReference>
<keyword evidence="4" id="KW-1185">Reference proteome</keyword>
<name>A0ABN9PR80_9DINO</name>
<evidence type="ECO:0000313" key="3">
    <source>
        <dbReference type="EMBL" id="CAK0794102.1"/>
    </source>
</evidence>
<organism evidence="3 4">
    <name type="scientific">Prorocentrum cordatum</name>
    <dbReference type="NCBI Taxonomy" id="2364126"/>
    <lineage>
        <taxon>Eukaryota</taxon>
        <taxon>Sar</taxon>
        <taxon>Alveolata</taxon>
        <taxon>Dinophyceae</taxon>
        <taxon>Prorocentrales</taxon>
        <taxon>Prorocentraceae</taxon>
        <taxon>Prorocentrum</taxon>
    </lineage>
</organism>
<feature type="region of interest" description="Disordered" evidence="1">
    <location>
        <begin position="22"/>
        <end position="60"/>
    </location>
</feature>
<accession>A0ABN9PR80</accession>
<protein>
    <submittedName>
        <fullName evidence="3">Uncharacterized protein</fullName>
    </submittedName>
</protein>
<feature type="non-terminal residue" evidence="3">
    <location>
        <position position="1"/>
    </location>
</feature>
<evidence type="ECO:0000256" key="2">
    <source>
        <dbReference type="SAM" id="SignalP"/>
    </source>
</evidence>
<dbReference type="EMBL" id="CAUYUJ010001088">
    <property type="protein sequence ID" value="CAK0794102.1"/>
    <property type="molecule type" value="Genomic_DNA"/>
</dbReference>
<feature type="compositionally biased region" description="Low complexity" evidence="1">
    <location>
        <begin position="73"/>
        <end position="85"/>
    </location>
</feature>
<keyword evidence="2" id="KW-0732">Signal</keyword>
<sequence>RFAGATALCLAGAWAWSGKAASWPSADSLRPGGSGGPTSGTSRWSRPQPTAAWRGQGARARARWRWARRGAVWSSPPRWPASPSALSTRGCA</sequence>
<feature type="region of interest" description="Disordered" evidence="1">
    <location>
        <begin position="73"/>
        <end position="92"/>
    </location>
</feature>